<dbReference type="Pfam" id="PF13560">
    <property type="entry name" value="HTH_31"/>
    <property type="match status" value="1"/>
</dbReference>
<dbReference type="Gene3D" id="1.25.40.10">
    <property type="entry name" value="Tetratricopeptide repeat domain"/>
    <property type="match status" value="1"/>
</dbReference>
<evidence type="ECO:0000313" key="2">
    <source>
        <dbReference type="EMBL" id="MFI7441836.1"/>
    </source>
</evidence>
<keyword evidence="3" id="KW-1185">Reference proteome</keyword>
<dbReference type="PROSITE" id="PS50943">
    <property type="entry name" value="HTH_CROC1"/>
    <property type="match status" value="1"/>
</dbReference>
<dbReference type="Proteomes" id="UP001612928">
    <property type="component" value="Unassembled WGS sequence"/>
</dbReference>
<dbReference type="RefSeq" id="WP_397021780.1">
    <property type="nucleotide sequence ID" value="NZ_JBITMB010000004.1"/>
</dbReference>
<feature type="domain" description="HTH cro/C1-type" evidence="1">
    <location>
        <begin position="32"/>
        <end position="86"/>
    </location>
</feature>
<dbReference type="InterPro" id="IPR011990">
    <property type="entry name" value="TPR-like_helical_dom_sf"/>
</dbReference>
<dbReference type="SUPFAM" id="SSF48452">
    <property type="entry name" value="TPR-like"/>
    <property type="match status" value="1"/>
</dbReference>
<evidence type="ECO:0000259" key="1">
    <source>
        <dbReference type="PROSITE" id="PS50943"/>
    </source>
</evidence>
<organism evidence="2 3">
    <name type="scientific">Nonomuraea indica</name>
    <dbReference type="NCBI Taxonomy" id="1581193"/>
    <lineage>
        <taxon>Bacteria</taxon>
        <taxon>Bacillati</taxon>
        <taxon>Actinomycetota</taxon>
        <taxon>Actinomycetes</taxon>
        <taxon>Streptosporangiales</taxon>
        <taxon>Streptosporangiaceae</taxon>
        <taxon>Nonomuraea</taxon>
    </lineage>
</organism>
<comment type="caution">
    <text evidence="2">The sequence shown here is derived from an EMBL/GenBank/DDBJ whole genome shotgun (WGS) entry which is preliminary data.</text>
</comment>
<proteinExistence type="predicted"/>
<evidence type="ECO:0000313" key="3">
    <source>
        <dbReference type="Proteomes" id="UP001612928"/>
    </source>
</evidence>
<reference evidence="2 3" key="1">
    <citation type="submission" date="2024-10" db="EMBL/GenBank/DDBJ databases">
        <title>The Natural Products Discovery Center: Release of the First 8490 Sequenced Strains for Exploring Actinobacteria Biosynthetic Diversity.</title>
        <authorList>
            <person name="Kalkreuter E."/>
            <person name="Kautsar S.A."/>
            <person name="Yang D."/>
            <person name="Bader C.D."/>
            <person name="Teijaro C.N."/>
            <person name="Fluegel L."/>
            <person name="Davis C.M."/>
            <person name="Simpson J.R."/>
            <person name="Lauterbach L."/>
            <person name="Steele A.D."/>
            <person name="Gui C."/>
            <person name="Meng S."/>
            <person name="Li G."/>
            <person name="Viehrig K."/>
            <person name="Ye F."/>
            <person name="Su P."/>
            <person name="Kiefer A.F."/>
            <person name="Nichols A."/>
            <person name="Cepeda A.J."/>
            <person name="Yan W."/>
            <person name="Fan B."/>
            <person name="Jiang Y."/>
            <person name="Adhikari A."/>
            <person name="Zheng C.-J."/>
            <person name="Schuster L."/>
            <person name="Cowan T.M."/>
            <person name="Smanski M.J."/>
            <person name="Chevrette M.G."/>
            <person name="De Carvalho L.P.S."/>
            <person name="Shen B."/>
        </authorList>
    </citation>
    <scope>NUCLEOTIDE SEQUENCE [LARGE SCALE GENOMIC DNA]</scope>
    <source>
        <strain evidence="2 3">NPDC049503</strain>
    </source>
</reference>
<dbReference type="SMART" id="SM00530">
    <property type="entry name" value="HTH_XRE"/>
    <property type="match status" value="1"/>
</dbReference>
<name>A0ABW8A748_9ACTN</name>
<dbReference type="EMBL" id="JBITMB010000004">
    <property type="protein sequence ID" value="MFI7441836.1"/>
    <property type="molecule type" value="Genomic_DNA"/>
</dbReference>
<accession>A0ABW8A748</accession>
<dbReference type="SUPFAM" id="SSF47413">
    <property type="entry name" value="lambda repressor-like DNA-binding domains"/>
    <property type="match status" value="1"/>
</dbReference>
<gene>
    <name evidence="2" type="ORF">ACIBP5_17900</name>
</gene>
<dbReference type="Gene3D" id="1.10.260.40">
    <property type="entry name" value="lambda repressor-like DNA-binding domains"/>
    <property type="match status" value="1"/>
</dbReference>
<dbReference type="InterPro" id="IPR010982">
    <property type="entry name" value="Lambda_DNA-bd_dom_sf"/>
</dbReference>
<dbReference type="CDD" id="cd00093">
    <property type="entry name" value="HTH_XRE"/>
    <property type="match status" value="1"/>
</dbReference>
<dbReference type="InterPro" id="IPR001387">
    <property type="entry name" value="Cro/C1-type_HTH"/>
</dbReference>
<sequence>MVSQPPHRLPPHFWSAPAVAAALATCDVPALIGEVRRARGWTQTQLAEVIGYSQSWVSKVLRGRQPLTVDQVREVAGRLGIPLHLLRFGERAGERHAARMGRQADDTSVVSLMSVTGARRRLEAVTPSRELVSGAVAHVELAGSVLHGIDARLADEVRAGLSEAAGFAAWIHGDLLDLGTARVYYRLAVDSARRAGHRLLAAYMLGSRAAFEVEADDPGLALALLAQARRELGDDPPHIARAWLSSIEALAHATGHDAHAARSALRVAEVAVTRGERAATPPWPWVFPFDHAKLAGYRAVVSVRLGRAAEAESAFSESLAASPPAAKQHGVLMTEMAAAKAMNGRHDEAFDLAADALRLGVAYGSDRVIQRARRFRRAYAGPITVTVRTFDERLHATTL</sequence>
<protein>
    <submittedName>
        <fullName evidence="2">Multiprotein-bridging factor 1 family protein</fullName>
    </submittedName>
</protein>